<sequence length="645" mass="70203">MPASSKRNEDSSGGFSVNTVVLGTQAGDEGQNIEYRTPPARSCHPAWEGVTLQDAPFDSDLDSSEDEDLVAALASVQRSPRPSIVPIYEESDPILAPGSALGSGLCIINLHENDIRTDDELEDTAASASIAAGQTFSYSVDVSAAVDPANRKQEPLRVVKGGVVQRGGLGADFIIDYKDLEPPSHSERTTPKVIIHLDPHEPTAVPQYEHEFHSAQMLSQSSSPSISAQSPRPQQLYMPSIPPPSPRQHQQYVLSSNTSTTPTIVPVSPSHRYSPESLSPSPRTLEISSEIHLSPQSAGDDSDDTRSIASSSSATSTTSKRHRFSAAFRRMRASSDASSTSSIFKHGRHRSSSETPSVHVPKDLPALPDDATVPGLDRSDTVIRRTEEVWENRAVALATKALEVDGDTVQRMGRLRVEDSHRARQRSPSIGTPKTEVDIQTAIDLHEKGDLVESTKLFGRLADPHGDNNPLAQVLYGLALRHGWGTQARPDEAIAYLRMAASNSALIEDEAMKANIKITPRNRKTGAGGAKGELTLAIFELANCFRFGWGVEKDAVAAKHYYETAANLGDLDAMSEVGWCLLEGFGCKKDKFMAAQFYRMAEKAGKAEVGQSWIWKEKYDPTPENMEKHKTQGMKKHLLRKGSNV</sequence>
<accession>A0ACC3THL5</accession>
<dbReference type="EMBL" id="MU970121">
    <property type="protein sequence ID" value="KAK9320628.1"/>
    <property type="molecule type" value="Genomic_DNA"/>
</dbReference>
<evidence type="ECO:0000313" key="1">
    <source>
        <dbReference type="EMBL" id="KAK9320628.1"/>
    </source>
</evidence>
<comment type="caution">
    <text evidence="1">The sequence shown here is derived from an EMBL/GenBank/DDBJ whole genome shotgun (WGS) entry which is preliminary data.</text>
</comment>
<reference evidence="2" key="1">
    <citation type="journal article" date="2024" name="Front. Bioeng. Biotechnol.">
        <title>Genome-scale model development and genomic sequencing of the oleaginous clade Lipomyces.</title>
        <authorList>
            <person name="Czajka J.J."/>
            <person name="Han Y."/>
            <person name="Kim J."/>
            <person name="Mondo S.J."/>
            <person name="Hofstad B.A."/>
            <person name="Robles A."/>
            <person name="Haridas S."/>
            <person name="Riley R."/>
            <person name="LaButti K."/>
            <person name="Pangilinan J."/>
            <person name="Andreopoulos W."/>
            <person name="Lipzen A."/>
            <person name="Yan J."/>
            <person name="Wang M."/>
            <person name="Ng V."/>
            <person name="Grigoriev I.V."/>
            <person name="Spatafora J.W."/>
            <person name="Magnuson J.K."/>
            <person name="Baker S.E."/>
            <person name="Pomraning K.R."/>
        </authorList>
    </citation>
    <scope>NUCLEOTIDE SEQUENCE [LARGE SCALE GENOMIC DNA]</scope>
    <source>
        <strain evidence="2">CBS 10300</strain>
    </source>
</reference>
<dbReference type="Proteomes" id="UP001489719">
    <property type="component" value="Unassembled WGS sequence"/>
</dbReference>
<protein>
    <submittedName>
        <fullName evidence="1">Uncharacterized protein</fullName>
    </submittedName>
</protein>
<evidence type="ECO:0000313" key="2">
    <source>
        <dbReference type="Proteomes" id="UP001489719"/>
    </source>
</evidence>
<organism evidence="1 2">
    <name type="scientific">Lipomyces orientalis</name>
    <dbReference type="NCBI Taxonomy" id="1233043"/>
    <lineage>
        <taxon>Eukaryota</taxon>
        <taxon>Fungi</taxon>
        <taxon>Dikarya</taxon>
        <taxon>Ascomycota</taxon>
        <taxon>Saccharomycotina</taxon>
        <taxon>Lipomycetes</taxon>
        <taxon>Lipomycetales</taxon>
        <taxon>Lipomycetaceae</taxon>
        <taxon>Lipomyces</taxon>
    </lineage>
</organism>
<keyword evidence="2" id="KW-1185">Reference proteome</keyword>
<name>A0ACC3THL5_9ASCO</name>
<gene>
    <name evidence="1" type="ORF">V1517DRAFT_328732</name>
</gene>
<proteinExistence type="predicted"/>